<gene>
    <name evidence="3" type="ORF">GGX14DRAFT_417466</name>
    <name evidence="2" type="ORF">GGX14DRAFT_485675</name>
</gene>
<organism evidence="2 4">
    <name type="scientific">Mycena pura</name>
    <dbReference type="NCBI Taxonomy" id="153505"/>
    <lineage>
        <taxon>Eukaryota</taxon>
        <taxon>Fungi</taxon>
        <taxon>Dikarya</taxon>
        <taxon>Basidiomycota</taxon>
        <taxon>Agaricomycotina</taxon>
        <taxon>Agaricomycetes</taxon>
        <taxon>Agaricomycetidae</taxon>
        <taxon>Agaricales</taxon>
        <taxon>Marasmiineae</taxon>
        <taxon>Mycenaceae</taxon>
        <taxon>Mycena</taxon>
    </lineage>
</organism>
<feature type="compositionally biased region" description="Low complexity" evidence="1">
    <location>
        <begin position="235"/>
        <end position="247"/>
    </location>
</feature>
<sequence>MSQPPPSPAREISPEEEALLWETYFNLPSPSKESADPLESAPPEPNATCDSDAFEPLASILEPTLLDELRMLFSLRDPTGTNALSLSTLSPGLVNEILANNPAHWDPVTWALKAYACILSYENRAREGENPTAPDGDGREASPSPPRRSLYTSAVYTNDGATICPSVLDPSIEAPDMTRPVWVSCFRGTPLFPSEPPQAAESELKRKRTPNAHGTKKKPRKTAAPDRPDAPPTSPNQSATSSSSHPSTPSPKEKRERAAMDSRSSPLSPSTRANIPTS</sequence>
<name>A0AAD6UJA3_9AGAR</name>
<comment type="caution">
    <text evidence="2">The sequence shown here is derived from an EMBL/GenBank/DDBJ whole genome shotgun (WGS) entry which is preliminary data.</text>
</comment>
<accession>A0AAD6UJA3</accession>
<feature type="region of interest" description="Disordered" evidence="1">
    <location>
        <begin position="127"/>
        <end position="149"/>
    </location>
</feature>
<proteinExistence type="predicted"/>
<dbReference type="EMBL" id="JARJCW010000215">
    <property type="protein sequence ID" value="KAJ7185171.1"/>
    <property type="molecule type" value="Genomic_DNA"/>
</dbReference>
<feature type="non-terminal residue" evidence="2">
    <location>
        <position position="1"/>
    </location>
</feature>
<evidence type="ECO:0000313" key="3">
    <source>
        <dbReference type="EMBL" id="KAJ7226840.1"/>
    </source>
</evidence>
<dbReference type="Proteomes" id="UP001219525">
    <property type="component" value="Unassembled WGS sequence"/>
</dbReference>
<evidence type="ECO:0000313" key="2">
    <source>
        <dbReference type="EMBL" id="KAJ7185171.1"/>
    </source>
</evidence>
<evidence type="ECO:0000256" key="1">
    <source>
        <dbReference type="SAM" id="MobiDB-lite"/>
    </source>
</evidence>
<dbReference type="AlphaFoldDB" id="A0AAD6UJA3"/>
<evidence type="ECO:0000313" key="4">
    <source>
        <dbReference type="Proteomes" id="UP001219525"/>
    </source>
</evidence>
<feature type="region of interest" description="Disordered" evidence="1">
    <location>
        <begin position="27"/>
        <end position="51"/>
    </location>
</feature>
<feature type="region of interest" description="Disordered" evidence="1">
    <location>
        <begin position="193"/>
        <end position="278"/>
    </location>
</feature>
<protein>
    <submittedName>
        <fullName evidence="2">Uncharacterized protein</fullName>
    </submittedName>
</protein>
<feature type="compositionally biased region" description="Polar residues" evidence="1">
    <location>
        <begin position="262"/>
        <end position="278"/>
    </location>
</feature>
<keyword evidence="4" id="KW-1185">Reference proteome</keyword>
<feature type="compositionally biased region" description="Basic and acidic residues" evidence="1">
    <location>
        <begin position="251"/>
        <end position="260"/>
    </location>
</feature>
<dbReference type="EMBL" id="JARJCW010000003">
    <property type="protein sequence ID" value="KAJ7226840.1"/>
    <property type="molecule type" value="Genomic_DNA"/>
</dbReference>
<feature type="compositionally biased region" description="Basic residues" evidence="1">
    <location>
        <begin position="205"/>
        <end position="221"/>
    </location>
</feature>
<reference evidence="2" key="1">
    <citation type="submission" date="2023-03" db="EMBL/GenBank/DDBJ databases">
        <title>Massive genome expansion in bonnet fungi (Mycena s.s.) driven by repeated elements and novel gene families across ecological guilds.</title>
        <authorList>
            <consortium name="Lawrence Berkeley National Laboratory"/>
            <person name="Harder C.B."/>
            <person name="Miyauchi S."/>
            <person name="Viragh M."/>
            <person name="Kuo A."/>
            <person name="Thoen E."/>
            <person name="Andreopoulos B."/>
            <person name="Lu D."/>
            <person name="Skrede I."/>
            <person name="Drula E."/>
            <person name="Henrissat B."/>
            <person name="Morin E."/>
            <person name="Kohler A."/>
            <person name="Barry K."/>
            <person name="LaButti K."/>
            <person name="Morin E."/>
            <person name="Salamov A."/>
            <person name="Lipzen A."/>
            <person name="Mereny Z."/>
            <person name="Hegedus B."/>
            <person name="Baldrian P."/>
            <person name="Stursova M."/>
            <person name="Weitz H."/>
            <person name="Taylor A."/>
            <person name="Grigoriev I.V."/>
            <person name="Nagy L.G."/>
            <person name="Martin F."/>
            <person name="Kauserud H."/>
        </authorList>
    </citation>
    <scope>NUCLEOTIDE SEQUENCE</scope>
    <source>
        <strain evidence="2">9144</strain>
    </source>
</reference>